<dbReference type="RefSeq" id="WP_091844005.1">
    <property type="nucleotide sequence ID" value="NZ_FOCM01000001.1"/>
</dbReference>
<dbReference type="SUPFAM" id="SSF46626">
    <property type="entry name" value="Cytochrome c"/>
    <property type="match status" value="1"/>
</dbReference>
<evidence type="ECO:0000256" key="5">
    <source>
        <dbReference type="ARBA" id="ARBA00023004"/>
    </source>
</evidence>
<keyword evidence="4" id="KW-0249">Electron transport</keyword>
<proteinExistence type="predicted"/>
<dbReference type="PROSITE" id="PS51007">
    <property type="entry name" value="CYTC"/>
    <property type="match status" value="1"/>
</dbReference>
<dbReference type="OrthoDB" id="7854060at2"/>
<evidence type="ECO:0000256" key="6">
    <source>
        <dbReference type="PROSITE-ProRule" id="PRU00433"/>
    </source>
</evidence>
<sequence length="152" mass="15861">MDKLTVVVAGVLIAGIGAVGWQMFAAGPQGAGHSMAPPDTTALAEGAPIVEVRLPDELSGNAELGKSIFEAKCATCHGQNAAGQNGVAPPLVHQIYEPGHHSDMAFVMAAQNGVRAHHWRFGNMPPVDGVTQGDVKMVTAYVRELQRANGIE</sequence>
<evidence type="ECO:0000259" key="7">
    <source>
        <dbReference type="PROSITE" id="PS51007"/>
    </source>
</evidence>
<dbReference type="Gene3D" id="1.10.760.10">
    <property type="entry name" value="Cytochrome c-like domain"/>
    <property type="match status" value="1"/>
</dbReference>
<evidence type="ECO:0000313" key="8">
    <source>
        <dbReference type="EMBL" id="SEM80743.1"/>
    </source>
</evidence>
<dbReference type="Pfam" id="PF00034">
    <property type="entry name" value="Cytochrom_C"/>
    <property type="match status" value="1"/>
</dbReference>
<dbReference type="EMBL" id="FOCM01000001">
    <property type="protein sequence ID" value="SEM80743.1"/>
    <property type="molecule type" value="Genomic_DNA"/>
</dbReference>
<keyword evidence="1" id="KW-0813">Transport</keyword>
<keyword evidence="9" id="KW-1185">Reference proteome</keyword>
<evidence type="ECO:0000256" key="3">
    <source>
        <dbReference type="ARBA" id="ARBA00022723"/>
    </source>
</evidence>
<gene>
    <name evidence="8" type="ORF">SAMN04488011_101548</name>
</gene>
<dbReference type="InterPro" id="IPR051811">
    <property type="entry name" value="Cytochrome_c550/c551-like"/>
</dbReference>
<keyword evidence="5 6" id="KW-0408">Iron</keyword>
<dbReference type="Proteomes" id="UP000199372">
    <property type="component" value="Unassembled WGS sequence"/>
</dbReference>
<evidence type="ECO:0000256" key="2">
    <source>
        <dbReference type="ARBA" id="ARBA00022617"/>
    </source>
</evidence>
<evidence type="ECO:0000313" key="9">
    <source>
        <dbReference type="Proteomes" id="UP000199372"/>
    </source>
</evidence>
<name>A0A1H8BD41_9RHOB</name>
<dbReference type="InterPro" id="IPR009056">
    <property type="entry name" value="Cyt_c-like_dom"/>
</dbReference>
<accession>A0A1H8BD41</accession>
<dbReference type="GO" id="GO:0046872">
    <property type="term" value="F:metal ion binding"/>
    <property type="evidence" value="ECO:0007669"/>
    <property type="project" value="UniProtKB-KW"/>
</dbReference>
<dbReference type="PANTHER" id="PTHR37823">
    <property type="entry name" value="CYTOCHROME C-553-LIKE"/>
    <property type="match status" value="1"/>
</dbReference>
<feature type="domain" description="Cytochrome c" evidence="7">
    <location>
        <begin position="60"/>
        <end position="146"/>
    </location>
</feature>
<dbReference type="InterPro" id="IPR036909">
    <property type="entry name" value="Cyt_c-like_dom_sf"/>
</dbReference>
<organism evidence="8 9">
    <name type="scientific">Palleronia pelagia</name>
    <dbReference type="NCBI Taxonomy" id="387096"/>
    <lineage>
        <taxon>Bacteria</taxon>
        <taxon>Pseudomonadati</taxon>
        <taxon>Pseudomonadota</taxon>
        <taxon>Alphaproteobacteria</taxon>
        <taxon>Rhodobacterales</taxon>
        <taxon>Roseobacteraceae</taxon>
        <taxon>Palleronia</taxon>
    </lineage>
</organism>
<dbReference type="GO" id="GO:0009055">
    <property type="term" value="F:electron transfer activity"/>
    <property type="evidence" value="ECO:0007669"/>
    <property type="project" value="InterPro"/>
</dbReference>
<evidence type="ECO:0000256" key="4">
    <source>
        <dbReference type="ARBA" id="ARBA00022982"/>
    </source>
</evidence>
<evidence type="ECO:0000256" key="1">
    <source>
        <dbReference type="ARBA" id="ARBA00022448"/>
    </source>
</evidence>
<reference evidence="9" key="1">
    <citation type="submission" date="2016-10" db="EMBL/GenBank/DDBJ databases">
        <authorList>
            <person name="Varghese N."/>
            <person name="Submissions S."/>
        </authorList>
    </citation>
    <scope>NUCLEOTIDE SEQUENCE [LARGE SCALE GENOMIC DNA]</scope>
    <source>
        <strain evidence="9">DSM 26893</strain>
    </source>
</reference>
<keyword evidence="2 6" id="KW-0349">Heme</keyword>
<keyword evidence="3 6" id="KW-0479">Metal-binding</keyword>
<protein>
    <submittedName>
        <fullName evidence="8">Cytochrome c</fullName>
    </submittedName>
</protein>
<dbReference type="AlphaFoldDB" id="A0A1H8BD41"/>
<dbReference type="PANTHER" id="PTHR37823:SF1">
    <property type="entry name" value="CYTOCHROME C-553-LIKE"/>
    <property type="match status" value="1"/>
</dbReference>
<dbReference type="GO" id="GO:0020037">
    <property type="term" value="F:heme binding"/>
    <property type="evidence" value="ECO:0007669"/>
    <property type="project" value="InterPro"/>
</dbReference>